<name>A0A0A9HGH9_ARUDO</name>
<protein>
    <submittedName>
        <fullName evidence="1">Uncharacterized protein</fullName>
    </submittedName>
</protein>
<proteinExistence type="predicted"/>
<dbReference type="EMBL" id="GBRH01161631">
    <property type="protein sequence ID" value="JAE36265.1"/>
    <property type="molecule type" value="Transcribed_RNA"/>
</dbReference>
<reference evidence="1" key="2">
    <citation type="journal article" date="2015" name="Data Brief">
        <title>Shoot transcriptome of the giant reed, Arundo donax.</title>
        <authorList>
            <person name="Barrero R.A."/>
            <person name="Guerrero F.D."/>
            <person name="Moolhuijzen P."/>
            <person name="Goolsby J.A."/>
            <person name="Tidwell J."/>
            <person name="Bellgard S.E."/>
            <person name="Bellgard M.I."/>
        </authorList>
    </citation>
    <scope>NUCLEOTIDE SEQUENCE</scope>
    <source>
        <tissue evidence="1">Shoot tissue taken approximately 20 cm above the soil surface</tissue>
    </source>
</reference>
<reference evidence="1" key="1">
    <citation type="submission" date="2014-09" db="EMBL/GenBank/DDBJ databases">
        <authorList>
            <person name="Magalhaes I.L.F."/>
            <person name="Oliveira U."/>
            <person name="Santos F.R."/>
            <person name="Vidigal T.H.D.A."/>
            <person name="Brescovit A.D."/>
            <person name="Santos A.J."/>
        </authorList>
    </citation>
    <scope>NUCLEOTIDE SEQUENCE</scope>
    <source>
        <tissue evidence="1">Shoot tissue taken approximately 20 cm above the soil surface</tissue>
    </source>
</reference>
<sequence length="86" mass="9685">MVAISEMGTKEEKKGLGNLGQNLSQQKLLHRCQQTRQIDEARDISISVSAGARSNRGHRDGGGIPHVQYAKESWILDKTLKEIWRE</sequence>
<dbReference type="AlphaFoldDB" id="A0A0A9HGH9"/>
<accession>A0A0A9HGH9</accession>
<organism evidence="1">
    <name type="scientific">Arundo donax</name>
    <name type="common">Giant reed</name>
    <name type="synonym">Donax arundinaceus</name>
    <dbReference type="NCBI Taxonomy" id="35708"/>
    <lineage>
        <taxon>Eukaryota</taxon>
        <taxon>Viridiplantae</taxon>
        <taxon>Streptophyta</taxon>
        <taxon>Embryophyta</taxon>
        <taxon>Tracheophyta</taxon>
        <taxon>Spermatophyta</taxon>
        <taxon>Magnoliopsida</taxon>
        <taxon>Liliopsida</taxon>
        <taxon>Poales</taxon>
        <taxon>Poaceae</taxon>
        <taxon>PACMAD clade</taxon>
        <taxon>Arundinoideae</taxon>
        <taxon>Arundineae</taxon>
        <taxon>Arundo</taxon>
    </lineage>
</organism>
<evidence type="ECO:0000313" key="1">
    <source>
        <dbReference type="EMBL" id="JAE36265.1"/>
    </source>
</evidence>